<comment type="similarity">
    <text evidence="2 3">Belongs to the peptidase M14 family.</text>
</comment>
<reference evidence="6" key="1">
    <citation type="submission" date="2022-11" db="UniProtKB">
        <authorList>
            <consortium name="WormBaseParasite"/>
        </authorList>
    </citation>
    <scope>IDENTIFICATION</scope>
</reference>
<comment type="cofactor">
    <cofactor evidence="1">
        <name>Zn(2+)</name>
        <dbReference type="ChEBI" id="CHEBI:29105"/>
    </cofactor>
</comment>
<dbReference type="Pfam" id="PF00246">
    <property type="entry name" value="Peptidase_M14"/>
    <property type="match status" value="2"/>
</dbReference>
<dbReference type="InterPro" id="IPR000834">
    <property type="entry name" value="Peptidase_M14"/>
</dbReference>
<evidence type="ECO:0000313" key="6">
    <source>
        <dbReference type="WBParaSite" id="PEQ_0000266801-mRNA-1"/>
    </source>
</evidence>
<evidence type="ECO:0000256" key="1">
    <source>
        <dbReference type="ARBA" id="ARBA00001947"/>
    </source>
</evidence>
<accession>A0A914R8S5</accession>
<keyword evidence="5" id="KW-1185">Reference proteome</keyword>
<dbReference type="GO" id="GO:0004181">
    <property type="term" value="F:metallocarboxypeptidase activity"/>
    <property type="evidence" value="ECO:0007669"/>
    <property type="project" value="InterPro"/>
</dbReference>
<dbReference type="PANTHER" id="PTHR11705">
    <property type="entry name" value="PROTEASE FAMILY M14 CARBOXYPEPTIDASE A,B"/>
    <property type="match status" value="1"/>
</dbReference>
<evidence type="ECO:0000256" key="3">
    <source>
        <dbReference type="PROSITE-ProRule" id="PRU01379"/>
    </source>
</evidence>
<evidence type="ECO:0000259" key="4">
    <source>
        <dbReference type="PROSITE" id="PS52035"/>
    </source>
</evidence>
<name>A0A914R8S5_PAREQ</name>
<dbReference type="SUPFAM" id="SSF53187">
    <property type="entry name" value="Zn-dependent exopeptidases"/>
    <property type="match status" value="1"/>
</dbReference>
<dbReference type="GO" id="GO:0005615">
    <property type="term" value="C:extracellular space"/>
    <property type="evidence" value="ECO:0007669"/>
    <property type="project" value="TreeGrafter"/>
</dbReference>
<comment type="caution">
    <text evidence="3">Lacks conserved residue(s) required for the propagation of feature annotation.</text>
</comment>
<sequence length="199" mass="22997">LIAFVRYRLIIDREKKRDYGYGKRLKDDPNVAKYDFYTYGSYPQMVSWMRALARQYPNIVQFISIGKSHEGRSIDGLEVQVENSKTIKIFLRITVVAFLARYFHRNIFDRDNSSVVETALICLINEDLRASNESLHCLNRSVEVIIELSESSGSTAVFMRYGRDTTITNYVDNLTWVIVPCLNPDGYEFTHSSTNPNTN</sequence>
<dbReference type="GO" id="GO:0008270">
    <property type="term" value="F:zinc ion binding"/>
    <property type="evidence" value="ECO:0007669"/>
    <property type="project" value="InterPro"/>
</dbReference>
<organism evidence="5 6">
    <name type="scientific">Parascaris equorum</name>
    <name type="common">Equine roundworm</name>
    <dbReference type="NCBI Taxonomy" id="6256"/>
    <lineage>
        <taxon>Eukaryota</taxon>
        <taxon>Metazoa</taxon>
        <taxon>Ecdysozoa</taxon>
        <taxon>Nematoda</taxon>
        <taxon>Chromadorea</taxon>
        <taxon>Rhabditida</taxon>
        <taxon>Spirurina</taxon>
        <taxon>Ascaridomorpha</taxon>
        <taxon>Ascaridoidea</taxon>
        <taxon>Ascarididae</taxon>
        <taxon>Parascaris</taxon>
    </lineage>
</organism>
<dbReference type="Proteomes" id="UP000887564">
    <property type="component" value="Unplaced"/>
</dbReference>
<dbReference type="PANTHER" id="PTHR11705:SF49">
    <property type="entry name" value="SHKT DOMAIN-CONTAINING PROTEIN"/>
    <property type="match status" value="1"/>
</dbReference>
<proteinExistence type="inferred from homology"/>
<dbReference type="GO" id="GO:0006508">
    <property type="term" value="P:proteolysis"/>
    <property type="evidence" value="ECO:0007669"/>
    <property type="project" value="InterPro"/>
</dbReference>
<evidence type="ECO:0000256" key="2">
    <source>
        <dbReference type="ARBA" id="ARBA00005988"/>
    </source>
</evidence>
<feature type="domain" description="Peptidase M14" evidence="4">
    <location>
        <begin position="38"/>
        <end position="199"/>
    </location>
</feature>
<dbReference type="Gene3D" id="3.40.630.10">
    <property type="entry name" value="Zn peptidases"/>
    <property type="match status" value="2"/>
</dbReference>
<protein>
    <submittedName>
        <fullName evidence="6">Peptidase M14 carboxypeptidase A domain-containing protein</fullName>
    </submittedName>
</protein>
<dbReference type="WBParaSite" id="PEQ_0000266801-mRNA-1">
    <property type="protein sequence ID" value="PEQ_0000266801-mRNA-1"/>
    <property type="gene ID" value="PEQ_0000266801"/>
</dbReference>
<dbReference type="PROSITE" id="PS52035">
    <property type="entry name" value="PEPTIDASE_M14"/>
    <property type="match status" value="1"/>
</dbReference>
<evidence type="ECO:0000313" key="5">
    <source>
        <dbReference type="Proteomes" id="UP000887564"/>
    </source>
</evidence>
<dbReference type="AlphaFoldDB" id="A0A914R8S5"/>